<dbReference type="Proteomes" id="UP001055784">
    <property type="component" value="Chromosome"/>
</dbReference>
<organism evidence="5 6">
    <name type="scientific">Paenibacillus polymyxa</name>
    <name type="common">Bacillus polymyxa</name>
    <dbReference type="NCBI Taxonomy" id="1406"/>
    <lineage>
        <taxon>Bacteria</taxon>
        <taxon>Bacillati</taxon>
        <taxon>Bacillota</taxon>
        <taxon>Bacilli</taxon>
        <taxon>Bacillales</taxon>
        <taxon>Paenibacillaceae</taxon>
        <taxon>Paenibacillus</taxon>
    </lineage>
</organism>
<dbReference type="PANTHER" id="PTHR33204">
    <property type="entry name" value="TRANSCRIPTIONAL REGULATOR, MARR FAMILY"/>
    <property type="match status" value="1"/>
</dbReference>
<dbReference type="EMBL" id="CP097770">
    <property type="protein sequence ID" value="URJ50185.2"/>
    <property type="molecule type" value="Genomic_DNA"/>
</dbReference>
<feature type="domain" description="HTH hxlR-type" evidence="4">
    <location>
        <begin position="10"/>
        <end position="108"/>
    </location>
</feature>
<dbReference type="PROSITE" id="PS51118">
    <property type="entry name" value="HTH_HXLR"/>
    <property type="match status" value="1"/>
</dbReference>
<evidence type="ECO:0000256" key="3">
    <source>
        <dbReference type="ARBA" id="ARBA00023163"/>
    </source>
</evidence>
<dbReference type="AlphaFoldDB" id="A0AAE9I9M0"/>
<dbReference type="GO" id="GO:0003677">
    <property type="term" value="F:DNA binding"/>
    <property type="evidence" value="ECO:0007669"/>
    <property type="project" value="UniProtKB-KW"/>
</dbReference>
<dbReference type="InterPro" id="IPR002577">
    <property type="entry name" value="HTH_HxlR"/>
</dbReference>
<dbReference type="SUPFAM" id="SSF46785">
    <property type="entry name" value="Winged helix' DNA-binding domain"/>
    <property type="match status" value="1"/>
</dbReference>
<keyword evidence="3" id="KW-0804">Transcription</keyword>
<reference evidence="5" key="1">
    <citation type="submission" date="2022-11" db="EMBL/GenBank/DDBJ databases">
        <authorList>
            <person name="Vasilchenko N.G."/>
            <person name="Prazdnova E.V."/>
            <person name="Gorovtsov A.V."/>
            <person name="Chistyakov V.A."/>
            <person name="Pak M.L."/>
        </authorList>
    </citation>
    <scope>NUCLEOTIDE SEQUENCE</scope>
    <source>
        <strain evidence="5">R 4.5</strain>
    </source>
</reference>
<evidence type="ECO:0000256" key="2">
    <source>
        <dbReference type="ARBA" id="ARBA00023125"/>
    </source>
</evidence>
<dbReference type="InterPro" id="IPR036388">
    <property type="entry name" value="WH-like_DNA-bd_sf"/>
</dbReference>
<protein>
    <submittedName>
        <fullName evidence="5">Helix-turn-helix domain-containing protein</fullName>
    </submittedName>
</protein>
<sequence length="140" mass="16703">MEDNAKTYMLGIEATLEVISGKWKGIILHHLTSGRKRTYELRQLIPKITQKVLTQQLRELEKDGIIYRIIYNQVPPKVEYELSQYGWDFKDLLDRFCLWGEDHLDRIYGDKTKVLEEYSVKEKTPNKHHLFKEACLFEML</sequence>
<name>A0AAE9I9M0_PAEPO</name>
<keyword evidence="1" id="KW-0805">Transcription regulation</keyword>
<keyword evidence="2" id="KW-0238">DNA-binding</keyword>
<evidence type="ECO:0000313" key="6">
    <source>
        <dbReference type="Proteomes" id="UP001055784"/>
    </source>
</evidence>
<dbReference type="Gene3D" id="1.10.10.10">
    <property type="entry name" value="Winged helix-like DNA-binding domain superfamily/Winged helix DNA-binding domain"/>
    <property type="match status" value="1"/>
</dbReference>
<gene>
    <name evidence="5" type="ORF">MF626_004629</name>
</gene>
<evidence type="ECO:0000313" key="5">
    <source>
        <dbReference type="EMBL" id="URJ50185.2"/>
    </source>
</evidence>
<evidence type="ECO:0000256" key="1">
    <source>
        <dbReference type="ARBA" id="ARBA00023015"/>
    </source>
</evidence>
<evidence type="ECO:0000259" key="4">
    <source>
        <dbReference type="PROSITE" id="PS51118"/>
    </source>
</evidence>
<dbReference type="Pfam" id="PF01638">
    <property type="entry name" value="HxlR"/>
    <property type="match status" value="1"/>
</dbReference>
<proteinExistence type="predicted"/>
<accession>A0AAE9I9M0</accession>
<dbReference type="InterPro" id="IPR036390">
    <property type="entry name" value="WH_DNA-bd_sf"/>
</dbReference>
<dbReference type="PANTHER" id="PTHR33204:SF29">
    <property type="entry name" value="TRANSCRIPTIONAL REGULATOR"/>
    <property type="match status" value="1"/>
</dbReference>